<dbReference type="Proteomes" id="UP000327493">
    <property type="component" value="Chromosome 16"/>
</dbReference>
<evidence type="ECO:0000313" key="1">
    <source>
        <dbReference type="EMBL" id="KAA8584620.1"/>
    </source>
</evidence>
<name>A0A5J5CVM8_9PERO</name>
<protein>
    <submittedName>
        <fullName evidence="1">Uncharacterized protein</fullName>
    </submittedName>
</protein>
<dbReference type="AlphaFoldDB" id="A0A5J5CVM8"/>
<organism evidence="1 2">
    <name type="scientific">Etheostoma spectabile</name>
    <name type="common">orangethroat darter</name>
    <dbReference type="NCBI Taxonomy" id="54343"/>
    <lineage>
        <taxon>Eukaryota</taxon>
        <taxon>Metazoa</taxon>
        <taxon>Chordata</taxon>
        <taxon>Craniata</taxon>
        <taxon>Vertebrata</taxon>
        <taxon>Euteleostomi</taxon>
        <taxon>Actinopterygii</taxon>
        <taxon>Neopterygii</taxon>
        <taxon>Teleostei</taxon>
        <taxon>Neoteleostei</taxon>
        <taxon>Acanthomorphata</taxon>
        <taxon>Eupercaria</taxon>
        <taxon>Perciformes</taxon>
        <taxon>Percoidei</taxon>
        <taxon>Percidae</taxon>
        <taxon>Etheostomatinae</taxon>
        <taxon>Etheostoma</taxon>
    </lineage>
</organism>
<keyword evidence="2" id="KW-1185">Reference proteome</keyword>
<dbReference type="EMBL" id="VOFY01000016">
    <property type="protein sequence ID" value="KAA8584620.1"/>
    <property type="molecule type" value="Genomic_DNA"/>
</dbReference>
<evidence type="ECO:0000313" key="2">
    <source>
        <dbReference type="Proteomes" id="UP000327493"/>
    </source>
</evidence>
<gene>
    <name evidence="1" type="ORF">FQN60_008405</name>
</gene>
<proteinExistence type="predicted"/>
<accession>A0A5J5CVM8</accession>
<reference evidence="1 2" key="1">
    <citation type="submission" date="2019-08" db="EMBL/GenBank/DDBJ databases">
        <title>A chromosome-level genome assembly, high-density linkage maps, and genome scans reveal the genomic architecture of hybrid incompatibilities underlying speciation via character displacement in darters (Percidae: Etheostominae).</title>
        <authorList>
            <person name="Moran R.L."/>
            <person name="Catchen J.M."/>
            <person name="Fuller R.C."/>
        </authorList>
    </citation>
    <scope>NUCLEOTIDE SEQUENCE [LARGE SCALE GENOMIC DNA]</scope>
    <source>
        <strain evidence="1">EspeVRDwgs_2016</strain>
        <tissue evidence="1">Muscle</tissue>
    </source>
</reference>
<sequence>MEKPASSQSLKTLREGGLSAACGGLHQEPPLSCHQSSLQAAPRYIRKAELKSAVSVDEDERKREAFQIRQCQLE</sequence>
<comment type="caution">
    <text evidence="1">The sequence shown here is derived from an EMBL/GenBank/DDBJ whole genome shotgun (WGS) entry which is preliminary data.</text>
</comment>